<keyword evidence="3 6" id="KW-0812">Transmembrane</keyword>
<dbReference type="EMBL" id="QFWG01000001">
    <property type="protein sequence ID" value="PWI28549.1"/>
    <property type="molecule type" value="Genomic_DNA"/>
</dbReference>
<accession>A0ABX5L6R6</accession>
<dbReference type="PANTHER" id="PTHR35007">
    <property type="entry name" value="INTEGRAL MEMBRANE PROTEIN-RELATED"/>
    <property type="match status" value="1"/>
</dbReference>
<dbReference type="InterPro" id="IPR018076">
    <property type="entry name" value="T2SS_GspF_dom"/>
</dbReference>
<comment type="caution">
    <text evidence="8">The sequence shown here is derived from an EMBL/GenBank/DDBJ whole genome shotgun (WGS) entry which is preliminary data.</text>
</comment>
<dbReference type="PANTHER" id="PTHR35007:SF1">
    <property type="entry name" value="PILUS ASSEMBLY PROTEIN"/>
    <property type="match status" value="1"/>
</dbReference>
<feature type="transmembrane region" description="Helical" evidence="6">
    <location>
        <begin position="110"/>
        <end position="127"/>
    </location>
</feature>
<evidence type="ECO:0000256" key="5">
    <source>
        <dbReference type="ARBA" id="ARBA00023136"/>
    </source>
</evidence>
<protein>
    <submittedName>
        <fullName evidence="8">Type II secretion system protein F</fullName>
    </submittedName>
</protein>
<evidence type="ECO:0000313" key="9">
    <source>
        <dbReference type="Proteomes" id="UP000245514"/>
    </source>
</evidence>
<organism evidence="8 9">
    <name type="scientific">Pseudoglutamicibacter cumminsii</name>
    <dbReference type="NCBI Taxonomy" id="156979"/>
    <lineage>
        <taxon>Bacteria</taxon>
        <taxon>Bacillati</taxon>
        <taxon>Actinomycetota</taxon>
        <taxon>Actinomycetes</taxon>
        <taxon>Micrococcales</taxon>
        <taxon>Micrococcaceae</taxon>
        <taxon>Pseudoglutamicibacter</taxon>
    </lineage>
</organism>
<name>A0ABX5L6R6_9MICC</name>
<evidence type="ECO:0000259" key="7">
    <source>
        <dbReference type="Pfam" id="PF00482"/>
    </source>
</evidence>
<feature type="transmembrane region" description="Helical" evidence="6">
    <location>
        <begin position="282"/>
        <end position="302"/>
    </location>
</feature>
<sequence length="312" mass="33449">MNIYVASALLTLVGLAGIALIIDFVVRGRSLPIGDRIAAQFGARTPQPWRWRTLNPLRYLSPKAVRAARYSTTNTRASSPHIAMREKKIAAMLAAAGLETSVAEHKQHRLVASIVAAGAAGTIFIALSTRQNIQPVAAAIAVIASAIAGTWLVDARVNRKIKQRRQTAIEQWPEYIELVALAVAAGDGMRSAIARVGQQFPGVLGERIRDMLIQMRTNGNVGEALIEFADELESPTIQRCASTVSVAAERGTPLAAVLRDQAADARESARRDLMEAAGKRELGMLLPVVFGVLPLSVVFAVFPGLSLLTMSV</sequence>
<feature type="transmembrane region" description="Helical" evidence="6">
    <location>
        <begin position="6"/>
        <end position="26"/>
    </location>
</feature>
<reference evidence="8 9" key="1">
    <citation type="submission" date="2018-05" db="EMBL/GenBank/DDBJ databases">
        <title>Draft Genome Sequence of Arthrobacter cumminsii IME1328, Isolated from a Patient Who Suffered from Foot Ulcers in China.</title>
        <authorList>
            <person name="Li M."/>
            <person name="Jiang Z."/>
            <person name="Sun Q."/>
            <person name="Tong Y."/>
        </authorList>
    </citation>
    <scope>NUCLEOTIDE SEQUENCE [LARGE SCALE GENOMIC DNA]</scope>
    <source>
        <strain evidence="8 9">IME1328</strain>
    </source>
</reference>
<feature type="domain" description="Type II secretion system protein GspF" evidence="7">
    <location>
        <begin position="176"/>
        <end position="300"/>
    </location>
</feature>
<gene>
    <name evidence="8" type="ORF">CAY35_00265</name>
</gene>
<dbReference type="RefSeq" id="WP_109302830.1">
    <property type="nucleotide sequence ID" value="NZ_QFWG01000001.1"/>
</dbReference>
<evidence type="ECO:0000256" key="4">
    <source>
        <dbReference type="ARBA" id="ARBA00022989"/>
    </source>
</evidence>
<keyword evidence="5 6" id="KW-0472">Membrane</keyword>
<comment type="subcellular location">
    <subcellularLocation>
        <location evidence="1">Cell membrane</location>
        <topology evidence="1">Multi-pass membrane protein</topology>
    </subcellularLocation>
</comment>
<feature type="transmembrane region" description="Helical" evidence="6">
    <location>
        <begin position="133"/>
        <end position="153"/>
    </location>
</feature>
<evidence type="ECO:0000256" key="1">
    <source>
        <dbReference type="ARBA" id="ARBA00004651"/>
    </source>
</evidence>
<keyword evidence="4 6" id="KW-1133">Transmembrane helix</keyword>
<dbReference type="Proteomes" id="UP000245514">
    <property type="component" value="Unassembled WGS sequence"/>
</dbReference>
<evidence type="ECO:0000313" key="8">
    <source>
        <dbReference type="EMBL" id="PWI28549.1"/>
    </source>
</evidence>
<dbReference type="Pfam" id="PF00482">
    <property type="entry name" value="T2SSF"/>
    <property type="match status" value="1"/>
</dbReference>
<keyword evidence="9" id="KW-1185">Reference proteome</keyword>
<proteinExistence type="predicted"/>
<evidence type="ECO:0000256" key="2">
    <source>
        <dbReference type="ARBA" id="ARBA00022475"/>
    </source>
</evidence>
<evidence type="ECO:0000256" key="6">
    <source>
        <dbReference type="SAM" id="Phobius"/>
    </source>
</evidence>
<keyword evidence="2" id="KW-1003">Cell membrane</keyword>
<evidence type="ECO:0000256" key="3">
    <source>
        <dbReference type="ARBA" id="ARBA00022692"/>
    </source>
</evidence>